<dbReference type="InterPro" id="IPR036388">
    <property type="entry name" value="WH-like_DNA-bd_sf"/>
</dbReference>
<dbReference type="SMART" id="SM00895">
    <property type="entry name" value="FCD"/>
    <property type="match status" value="1"/>
</dbReference>
<dbReference type="SMART" id="SM00345">
    <property type="entry name" value="HTH_GNTR"/>
    <property type="match status" value="1"/>
</dbReference>
<dbReference type="SUPFAM" id="SSF46785">
    <property type="entry name" value="Winged helix' DNA-binding domain"/>
    <property type="match status" value="1"/>
</dbReference>
<evidence type="ECO:0000259" key="4">
    <source>
        <dbReference type="PROSITE" id="PS50949"/>
    </source>
</evidence>
<dbReference type="Pfam" id="PF00392">
    <property type="entry name" value="GntR"/>
    <property type="match status" value="1"/>
</dbReference>
<name>A0ABS2L219_9MICO</name>
<protein>
    <submittedName>
        <fullName evidence="5">DNA-binding GntR family transcriptional regulator</fullName>
    </submittedName>
</protein>
<evidence type="ECO:0000313" key="5">
    <source>
        <dbReference type="EMBL" id="MBM7471120.1"/>
    </source>
</evidence>
<dbReference type="SUPFAM" id="SSF48008">
    <property type="entry name" value="GntR ligand-binding domain-like"/>
    <property type="match status" value="1"/>
</dbReference>
<dbReference type="InterPro" id="IPR036390">
    <property type="entry name" value="WH_DNA-bd_sf"/>
</dbReference>
<dbReference type="Gene3D" id="1.20.120.530">
    <property type="entry name" value="GntR ligand-binding domain-like"/>
    <property type="match status" value="1"/>
</dbReference>
<dbReference type="Pfam" id="PF07729">
    <property type="entry name" value="FCD"/>
    <property type="match status" value="1"/>
</dbReference>
<dbReference type="PANTHER" id="PTHR43537:SF24">
    <property type="entry name" value="GLUCONATE OPERON TRANSCRIPTIONAL REPRESSOR"/>
    <property type="match status" value="1"/>
</dbReference>
<dbReference type="InterPro" id="IPR011711">
    <property type="entry name" value="GntR_C"/>
</dbReference>
<keyword evidence="1" id="KW-0805">Transcription regulation</keyword>
<sequence length="227" mass="25411">MAIKLTGEDPLLGDHIYQQLREMIFTREIHPGQALSVPKLAGQLNVSRSPVREAVQQLINEGLAVHVPYAGARVQKLDAEAVRQVFSVREVLDGLAARHAALIITRERLGELDVVVSEQRELLVMPPEGHRDSQLDLRFHSLIRDSANNEPLRASLARLEALAHLYSSDMWNLDDNRRVAVEEHERILAALRAGDQTAAGDAAEAHVRAVLVRMSRDTLEWMHSPRN</sequence>
<accession>A0ABS2L219</accession>
<organism evidence="5 6">
    <name type="scientific">Subtercola frigoramans</name>
    <dbReference type="NCBI Taxonomy" id="120298"/>
    <lineage>
        <taxon>Bacteria</taxon>
        <taxon>Bacillati</taxon>
        <taxon>Actinomycetota</taxon>
        <taxon>Actinomycetes</taxon>
        <taxon>Micrococcales</taxon>
        <taxon>Microbacteriaceae</taxon>
        <taxon>Subtercola</taxon>
    </lineage>
</organism>
<keyword evidence="3" id="KW-0804">Transcription</keyword>
<evidence type="ECO:0000256" key="3">
    <source>
        <dbReference type="ARBA" id="ARBA00023163"/>
    </source>
</evidence>
<dbReference type="InterPro" id="IPR008920">
    <property type="entry name" value="TF_FadR/GntR_C"/>
</dbReference>
<reference evidence="5 6" key="1">
    <citation type="submission" date="2021-01" db="EMBL/GenBank/DDBJ databases">
        <title>Sequencing the genomes of 1000 actinobacteria strains.</title>
        <authorList>
            <person name="Klenk H.-P."/>
        </authorList>
    </citation>
    <scope>NUCLEOTIDE SEQUENCE [LARGE SCALE GENOMIC DNA]</scope>
    <source>
        <strain evidence="5 6">DSM 13057</strain>
    </source>
</reference>
<evidence type="ECO:0000256" key="2">
    <source>
        <dbReference type="ARBA" id="ARBA00023125"/>
    </source>
</evidence>
<dbReference type="EMBL" id="JAFBBU010000001">
    <property type="protein sequence ID" value="MBM7471120.1"/>
    <property type="molecule type" value="Genomic_DNA"/>
</dbReference>
<dbReference type="PANTHER" id="PTHR43537">
    <property type="entry name" value="TRANSCRIPTIONAL REGULATOR, GNTR FAMILY"/>
    <property type="match status" value="1"/>
</dbReference>
<dbReference type="Gene3D" id="1.10.10.10">
    <property type="entry name" value="Winged helix-like DNA-binding domain superfamily/Winged helix DNA-binding domain"/>
    <property type="match status" value="1"/>
</dbReference>
<dbReference type="Proteomes" id="UP000776164">
    <property type="component" value="Unassembled WGS sequence"/>
</dbReference>
<dbReference type="InterPro" id="IPR000524">
    <property type="entry name" value="Tscrpt_reg_HTH_GntR"/>
</dbReference>
<dbReference type="RefSeq" id="WP_205106894.1">
    <property type="nucleotide sequence ID" value="NZ_BAAAHT010000017.1"/>
</dbReference>
<evidence type="ECO:0000313" key="6">
    <source>
        <dbReference type="Proteomes" id="UP000776164"/>
    </source>
</evidence>
<gene>
    <name evidence="5" type="ORF">JOE66_000754</name>
</gene>
<keyword evidence="2 5" id="KW-0238">DNA-binding</keyword>
<dbReference type="CDD" id="cd07377">
    <property type="entry name" value="WHTH_GntR"/>
    <property type="match status" value="1"/>
</dbReference>
<feature type="domain" description="HTH gntR-type" evidence="4">
    <location>
        <begin position="10"/>
        <end position="77"/>
    </location>
</feature>
<keyword evidence="6" id="KW-1185">Reference proteome</keyword>
<dbReference type="GO" id="GO:0003677">
    <property type="term" value="F:DNA binding"/>
    <property type="evidence" value="ECO:0007669"/>
    <property type="project" value="UniProtKB-KW"/>
</dbReference>
<proteinExistence type="predicted"/>
<dbReference type="PROSITE" id="PS50949">
    <property type="entry name" value="HTH_GNTR"/>
    <property type="match status" value="1"/>
</dbReference>
<evidence type="ECO:0000256" key="1">
    <source>
        <dbReference type="ARBA" id="ARBA00023015"/>
    </source>
</evidence>
<comment type="caution">
    <text evidence="5">The sequence shown here is derived from an EMBL/GenBank/DDBJ whole genome shotgun (WGS) entry which is preliminary data.</text>
</comment>